<sequence length="157" mass="18509">MHSQDVKYINFKRSTELKKIERLKASLHLLDVPDKPPNKHTVFVDTKKEAETFDAAKFLDTHPDLVDRVYNRPRMDTLKSQTIQTLDDETLAEIASERGKRYKELAKRIEREKQLHIIAQKMEVKKQLMDKTTKKTQVAKETTDSAAVYKWMPQRKR</sequence>
<organism evidence="6 7">
    <name type="scientific">Ridgeia piscesae</name>
    <name type="common">Tubeworm</name>
    <dbReference type="NCBI Taxonomy" id="27915"/>
    <lineage>
        <taxon>Eukaryota</taxon>
        <taxon>Metazoa</taxon>
        <taxon>Spiralia</taxon>
        <taxon>Lophotrochozoa</taxon>
        <taxon>Annelida</taxon>
        <taxon>Polychaeta</taxon>
        <taxon>Sedentaria</taxon>
        <taxon>Canalipalpata</taxon>
        <taxon>Sabellida</taxon>
        <taxon>Siboglinidae</taxon>
        <taxon>Ridgeia</taxon>
    </lineage>
</organism>
<dbReference type="Proteomes" id="UP001209878">
    <property type="component" value="Unassembled WGS sequence"/>
</dbReference>
<name>A0AAD9PD98_RIDPI</name>
<dbReference type="Pfam" id="PF03998">
    <property type="entry name" value="Utp11"/>
    <property type="match status" value="1"/>
</dbReference>
<evidence type="ECO:0000256" key="5">
    <source>
        <dbReference type="ARBA" id="ARBA00023242"/>
    </source>
</evidence>
<dbReference type="InterPro" id="IPR007144">
    <property type="entry name" value="SSU_processome_Utp11"/>
</dbReference>
<dbReference type="GO" id="GO:0032040">
    <property type="term" value="C:small-subunit processome"/>
    <property type="evidence" value="ECO:0007669"/>
    <property type="project" value="InterPro"/>
</dbReference>
<reference evidence="6" key="1">
    <citation type="journal article" date="2023" name="Mol. Biol. Evol.">
        <title>Third-Generation Sequencing Reveals the Adaptive Role of the Epigenome in Three Deep-Sea Polychaetes.</title>
        <authorList>
            <person name="Perez M."/>
            <person name="Aroh O."/>
            <person name="Sun Y."/>
            <person name="Lan Y."/>
            <person name="Juniper S.K."/>
            <person name="Young C.R."/>
            <person name="Angers B."/>
            <person name="Qian P.Y."/>
        </authorList>
    </citation>
    <scope>NUCLEOTIDE SEQUENCE</scope>
    <source>
        <strain evidence="6">R07B-5</strain>
    </source>
</reference>
<evidence type="ECO:0000256" key="4">
    <source>
        <dbReference type="ARBA" id="ARBA00022552"/>
    </source>
</evidence>
<comment type="subcellular location">
    <subcellularLocation>
        <location evidence="1">Nucleus</location>
        <location evidence="1">Nucleolus</location>
    </subcellularLocation>
</comment>
<accession>A0AAD9PD98</accession>
<keyword evidence="4" id="KW-0698">rRNA processing</keyword>
<comment type="caution">
    <text evidence="6">The sequence shown here is derived from an EMBL/GenBank/DDBJ whole genome shotgun (WGS) entry which is preliminary data.</text>
</comment>
<dbReference type="PANTHER" id="PTHR12838:SF0">
    <property type="entry name" value="U3 SMALL NUCLEOLAR RNA-ASSOCIATED PROTEIN 11-RELATED"/>
    <property type="match status" value="1"/>
</dbReference>
<gene>
    <name evidence="6" type="ORF">NP493_29g05000</name>
</gene>
<evidence type="ECO:0000313" key="7">
    <source>
        <dbReference type="Proteomes" id="UP001209878"/>
    </source>
</evidence>
<proteinExistence type="inferred from homology"/>
<evidence type="ECO:0000256" key="3">
    <source>
        <dbReference type="ARBA" id="ARBA00020121"/>
    </source>
</evidence>
<dbReference type="GO" id="GO:0006364">
    <property type="term" value="P:rRNA processing"/>
    <property type="evidence" value="ECO:0007669"/>
    <property type="project" value="UniProtKB-KW"/>
</dbReference>
<protein>
    <recommendedName>
        <fullName evidence="3">Probable U3 small nucleolar RNA-associated protein 11</fullName>
    </recommendedName>
</protein>
<evidence type="ECO:0000256" key="2">
    <source>
        <dbReference type="ARBA" id="ARBA00008105"/>
    </source>
</evidence>
<dbReference type="EMBL" id="JAODUO010000029">
    <property type="protein sequence ID" value="KAK2192495.1"/>
    <property type="molecule type" value="Genomic_DNA"/>
</dbReference>
<keyword evidence="7" id="KW-1185">Reference proteome</keyword>
<keyword evidence="5" id="KW-0539">Nucleus</keyword>
<evidence type="ECO:0000313" key="6">
    <source>
        <dbReference type="EMBL" id="KAK2192495.1"/>
    </source>
</evidence>
<dbReference type="AlphaFoldDB" id="A0AAD9PD98"/>
<comment type="similarity">
    <text evidence="2">Belongs to the UTP11 family.</text>
</comment>
<dbReference type="PANTHER" id="PTHR12838">
    <property type="entry name" value="U3 SMALL NUCLEOLAR RNA-ASSOCIATED PROTEIN 11"/>
    <property type="match status" value="1"/>
</dbReference>
<evidence type="ECO:0000256" key="1">
    <source>
        <dbReference type="ARBA" id="ARBA00004604"/>
    </source>
</evidence>